<feature type="transmembrane region" description="Helical" evidence="6">
    <location>
        <begin position="253"/>
        <end position="278"/>
    </location>
</feature>
<evidence type="ECO:0000256" key="5">
    <source>
        <dbReference type="ARBA" id="ARBA00023136"/>
    </source>
</evidence>
<evidence type="ECO:0000256" key="2">
    <source>
        <dbReference type="ARBA" id="ARBA00022475"/>
    </source>
</evidence>
<sequence length="303" mass="33149">MSKILGPVLGPQVASVARNPFGFLLRTIKAFRANQGVLLAGAVAYYALLSIVPLLILIVIALSNFIEQKELLDTLSHLLEWLVPGQARAIVRELANFLTHRAVIGWLLLVTMIFFSSLAFTVLENALSVIFVHRVAIRRRHFLLSALLPYCYILFLGVGMLIVTFVSNGLQAMGGNSIDLLGVEVSLRGVSRLLLYLLGVAGEIFVLTSIYLVMPVARPSFRLALLGSVTAALLWEVTRHVLVWYFATLSQVSVVYGSLTTSIVVLFSLEALATLMLFGAQVISEFERAGASSNQEPQPFTTE</sequence>
<keyword evidence="3 6" id="KW-0812">Transmembrane</keyword>
<evidence type="ECO:0000256" key="3">
    <source>
        <dbReference type="ARBA" id="ARBA00022692"/>
    </source>
</evidence>
<dbReference type="PANTHER" id="PTHR30213">
    <property type="entry name" value="INNER MEMBRANE PROTEIN YHJD"/>
    <property type="match status" value="1"/>
</dbReference>
<dbReference type="OrthoDB" id="8680520at2"/>
<feature type="transmembrane region" description="Helical" evidence="6">
    <location>
        <begin position="193"/>
        <end position="213"/>
    </location>
</feature>
<keyword evidence="5 6" id="KW-0472">Membrane</keyword>
<proteinExistence type="predicted"/>
<comment type="subcellular location">
    <subcellularLocation>
        <location evidence="1">Cell membrane</location>
        <topology evidence="1">Multi-pass membrane protein</topology>
    </subcellularLocation>
</comment>
<reference evidence="8" key="1">
    <citation type="submission" date="2015-06" db="EMBL/GenBank/DDBJ databases">
        <title>Comparative genomics of Burkholderia leaf nodule symbionts.</title>
        <authorList>
            <person name="Carlier A."/>
            <person name="Eberl L."/>
            <person name="Pinto-Carbo M."/>
        </authorList>
    </citation>
    <scope>NUCLEOTIDE SEQUENCE [LARGE SCALE GENOMIC DNA]</scope>
    <source>
        <strain evidence="8">UZHbot4</strain>
    </source>
</reference>
<feature type="transmembrane region" description="Helical" evidence="6">
    <location>
        <begin position="103"/>
        <end position="130"/>
    </location>
</feature>
<dbReference type="PATRIC" id="fig|242163.4.peg.2072"/>
<dbReference type="RefSeq" id="WP_050455223.1">
    <property type="nucleotide sequence ID" value="NZ_LFJJ01000173.1"/>
</dbReference>
<comment type="caution">
    <text evidence="7">The sequence shown here is derived from an EMBL/GenBank/DDBJ whole genome shotgun (WGS) entry which is preliminary data.</text>
</comment>
<keyword evidence="2" id="KW-1003">Cell membrane</keyword>
<dbReference type="PANTHER" id="PTHR30213:SF0">
    <property type="entry name" value="UPF0761 MEMBRANE PROTEIN YIHY"/>
    <property type="match status" value="1"/>
</dbReference>
<evidence type="ECO:0000256" key="4">
    <source>
        <dbReference type="ARBA" id="ARBA00022989"/>
    </source>
</evidence>
<dbReference type="InterPro" id="IPR017039">
    <property type="entry name" value="Virul_fac_BrkB"/>
</dbReference>
<evidence type="ECO:0000313" key="7">
    <source>
        <dbReference type="EMBL" id="KND58699.1"/>
    </source>
</evidence>
<keyword evidence="4 6" id="KW-1133">Transmembrane helix</keyword>
<evidence type="ECO:0000256" key="6">
    <source>
        <dbReference type="SAM" id="Phobius"/>
    </source>
</evidence>
<protein>
    <submittedName>
        <fullName evidence="7">Ribonuclease BN</fullName>
    </submittedName>
</protein>
<evidence type="ECO:0000256" key="1">
    <source>
        <dbReference type="ARBA" id="ARBA00004651"/>
    </source>
</evidence>
<keyword evidence="8" id="KW-1185">Reference proteome</keyword>
<gene>
    <name evidence="7" type="ORF">BVER_03188</name>
</gene>
<dbReference type="AlphaFoldDB" id="A0A0L0M9U6"/>
<dbReference type="Pfam" id="PF03631">
    <property type="entry name" value="Virul_fac_BrkB"/>
    <property type="match status" value="1"/>
</dbReference>
<dbReference type="NCBIfam" id="TIGR00765">
    <property type="entry name" value="yihY_not_rbn"/>
    <property type="match status" value="1"/>
</dbReference>
<accession>A0A0L0M9U6</accession>
<feature type="transmembrane region" description="Helical" evidence="6">
    <location>
        <begin position="225"/>
        <end position="247"/>
    </location>
</feature>
<dbReference type="Proteomes" id="UP000036959">
    <property type="component" value="Unassembled WGS sequence"/>
</dbReference>
<dbReference type="GO" id="GO:0005886">
    <property type="term" value="C:plasma membrane"/>
    <property type="evidence" value="ECO:0007669"/>
    <property type="project" value="UniProtKB-SubCell"/>
</dbReference>
<dbReference type="EMBL" id="LFJJ01000173">
    <property type="protein sequence ID" value="KND58699.1"/>
    <property type="molecule type" value="Genomic_DNA"/>
</dbReference>
<feature type="transmembrane region" description="Helical" evidence="6">
    <location>
        <begin position="142"/>
        <end position="166"/>
    </location>
</feature>
<dbReference type="PIRSF" id="PIRSF035875">
    <property type="entry name" value="RNase_BN"/>
    <property type="match status" value="1"/>
</dbReference>
<feature type="transmembrane region" description="Helical" evidence="6">
    <location>
        <begin position="36"/>
        <end position="62"/>
    </location>
</feature>
<name>A0A0L0M9U6_9BURK</name>
<evidence type="ECO:0000313" key="8">
    <source>
        <dbReference type="Proteomes" id="UP000036959"/>
    </source>
</evidence>
<organism evidence="7 8">
    <name type="scientific">Candidatus Burkholderia verschuerenii</name>
    <dbReference type="NCBI Taxonomy" id="242163"/>
    <lineage>
        <taxon>Bacteria</taxon>
        <taxon>Pseudomonadati</taxon>
        <taxon>Pseudomonadota</taxon>
        <taxon>Betaproteobacteria</taxon>
        <taxon>Burkholderiales</taxon>
        <taxon>Burkholderiaceae</taxon>
        <taxon>Burkholderia</taxon>
    </lineage>
</organism>